<dbReference type="CDD" id="cd02440">
    <property type="entry name" value="AdoMet_MTases"/>
    <property type="match status" value="1"/>
</dbReference>
<reference evidence="1 2" key="1">
    <citation type="submission" date="2017-03" db="EMBL/GenBank/DDBJ databases">
        <authorList>
            <person name="Safronova V.I."/>
            <person name="Sazanova A.L."/>
            <person name="Chirak E.R."/>
        </authorList>
    </citation>
    <scope>NUCLEOTIDE SEQUENCE [LARGE SCALE GENOMIC DNA]</scope>
    <source>
        <strain evidence="1 2">Opo-243</strain>
    </source>
</reference>
<organism evidence="1 2">
    <name type="scientific">Bradyrhizobium betae</name>
    <dbReference type="NCBI Taxonomy" id="244734"/>
    <lineage>
        <taxon>Bacteria</taxon>
        <taxon>Pseudomonadati</taxon>
        <taxon>Pseudomonadota</taxon>
        <taxon>Alphaproteobacteria</taxon>
        <taxon>Hyphomicrobiales</taxon>
        <taxon>Nitrobacteraceae</taxon>
        <taxon>Bradyrhizobium</taxon>
    </lineage>
</organism>
<gene>
    <name evidence="1" type="ORF">B5V03_32885</name>
</gene>
<dbReference type="InterPro" id="IPR029063">
    <property type="entry name" value="SAM-dependent_MTases_sf"/>
</dbReference>
<sequence>MTEAATYNAGFYQDLQDTSYASAVRVLSVVFDVLELKSVVDFGCGTGAWLRAAKELGDVRALGIDGDWVKPEMLVCPGMEFRPMELEQPILLSETFDLAMSCEVGEHLSEARADGFVADLCAAAPRVLFGAAIPEQGGSSHINEQWQSYWAKKFMANGFTPIDVVRPQVAEHDDVLGWYKNNLLLYVRNAEAAELYGKLLHENKYKLFVTDLVVPDMYQSPGLRKSIAVAGEIPRKVLHSVKWRLKIRRM</sequence>
<evidence type="ECO:0000313" key="1">
    <source>
        <dbReference type="EMBL" id="RXT36459.1"/>
    </source>
</evidence>
<dbReference type="AlphaFoldDB" id="A0A4Q1UP94"/>
<dbReference type="EMBL" id="MZXW01000050">
    <property type="protein sequence ID" value="RXT36459.1"/>
    <property type="molecule type" value="Genomic_DNA"/>
</dbReference>
<comment type="caution">
    <text evidence="1">The sequence shown here is derived from an EMBL/GenBank/DDBJ whole genome shotgun (WGS) entry which is preliminary data.</text>
</comment>
<dbReference type="Gene3D" id="3.40.50.150">
    <property type="entry name" value="Vaccinia Virus protein VP39"/>
    <property type="match status" value="1"/>
</dbReference>
<keyword evidence="2" id="KW-1185">Reference proteome</keyword>
<evidence type="ECO:0000313" key="2">
    <source>
        <dbReference type="Proteomes" id="UP000290819"/>
    </source>
</evidence>
<dbReference type="Proteomes" id="UP000290819">
    <property type="component" value="Unassembled WGS sequence"/>
</dbReference>
<accession>A0A4Q1UP94</accession>
<dbReference type="SUPFAM" id="SSF53335">
    <property type="entry name" value="S-adenosyl-L-methionine-dependent methyltransferases"/>
    <property type="match status" value="1"/>
</dbReference>
<protein>
    <recommendedName>
        <fullName evidence="3">Class I SAM-dependent methyltransferase</fullName>
    </recommendedName>
</protein>
<name>A0A4Q1UP94_9BRAD</name>
<proteinExistence type="predicted"/>
<evidence type="ECO:0008006" key="3">
    <source>
        <dbReference type="Google" id="ProtNLM"/>
    </source>
</evidence>